<evidence type="ECO:0000256" key="2">
    <source>
        <dbReference type="SAM" id="Phobius"/>
    </source>
</evidence>
<dbReference type="SUPFAM" id="SSF46894">
    <property type="entry name" value="C-terminal effector domain of the bipartite response regulators"/>
    <property type="match status" value="1"/>
</dbReference>
<dbReference type="SUPFAM" id="SSF63829">
    <property type="entry name" value="Calcium-dependent phosphotriesterase"/>
    <property type="match status" value="1"/>
</dbReference>
<dbReference type="InterPro" id="IPR016032">
    <property type="entry name" value="Sig_transdc_resp-reg_C-effctor"/>
</dbReference>
<feature type="signal peptide" evidence="3">
    <location>
        <begin position="1"/>
        <end position="24"/>
    </location>
</feature>
<proteinExistence type="predicted"/>
<evidence type="ECO:0000313" key="5">
    <source>
        <dbReference type="Proteomes" id="UP001200307"/>
    </source>
</evidence>
<accession>A0AAW4YIW2</accession>
<comment type="caution">
    <text evidence="4">The sequence shown here is derived from an EMBL/GenBank/DDBJ whole genome shotgun (WGS) entry which is preliminary data.</text>
</comment>
<keyword evidence="2" id="KW-0812">Transmembrane</keyword>
<dbReference type="InterPro" id="IPR015943">
    <property type="entry name" value="WD40/YVTN_repeat-like_dom_sf"/>
</dbReference>
<keyword evidence="2" id="KW-0472">Membrane</keyword>
<dbReference type="Proteomes" id="UP001200307">
    <property type="component" value="Unassembled WGS sequence"/>
</dbReference>
<organism evidence="4 5">
    <name type="scientific">Segatella copri</name>
    <dbReference type="NCBI Taxonomy" id="165179"/>
    <lineage>
        <taxon>Bacteria</taxon>
        <taxon>Pseudomonadati</taxon>
        <taxon>Bacteroidota</taxon>
        <taxon>Bacteroidia</taxon>
        <taxon>Bacteroidales</taxon>
        <taxon>Prevotellaceae</taxon>
        <taxon>Segatella</taxon>
    </lineage>
</organism>
<sequence>MKYMKRQLLFLLLFFGTCLSVTHAADWNSFINNYGSNNYGTGTSTWRIATSSQWTFFANQGGVLVHDGLSWQHFSLNNRSEARCVVVSKHKDCVYVGGENEFGYLKPDASGMLRYHCVSEKLGKVYRSLGNVFDIYEVDGALYYRCDNYILIANNGNYRLIRAPHKIFSSVMSDMVLYVATDCGLYSLMGNKLVPAQGTEVLMGKRINAMFKYGKGIVITTANDGLFYYNGSEVMDFHTAADGLFLNAGICCASINNGLLAVGTIHNGLVLVDLKTGSTSVYNEINGLQSNTVLSVGFDDMGNVWAGLDYGIDYINLNAPFSYLYKSPYSYGMGKASLLKDGLLYLATDRGLFCTDYPVKFYNGHADIRKLDVPTGVAWNLYRYGNEVLCLHDKGIFSLVGTSVKKVTDIMGAWSCEKVEGHPDMLFVGVYEGMYLIRWTPNGWVNLGRVKGINGSGRYFKQVDALTLKVYNVALGNATLYQLDKSLLKATAGKVVKESFYESAQLQHKPALLFGNLGVGVQAMTLGKSRVVYPCNTGFLMYNQAKSEMKSVHAYIQRIVSTNSTDSVVYMANFTRKRTEVEVPYSMNSIRIEYGVPSRLMMPLVKFRYRLNNGNWTESVDGTSKEYSDMFEGKYRFEVEMLMGDGEVSHDFVEFRILPPWYRTIWAYLAYACLFFWLIAWSWRTENRRIERKKQAAVEQKDQEVKQMKVEINKLEKEKLDLELRHKSQEIADLMISVKRKNEILMEIKRGLVVAMNQLKVNQLKESRQQLVLINGKIDTNIEGDEILKRFEEQFDVVNNMFMQKLSTQYPSLNQNERMMCAYLRMNLSTKEMAPLLNISVRGVETMRYRLRKKLGLEREDNLMEFLNKL</sequence>
<keyword evidence="1" id="KW-0175">Coiled coil</keyword>
<dbReference type="GO" id="GO:0006355">
    <property type="term" value="P:regulation of DNA-templated transcription"/>
    <property type="evidence" value="ECO:0007669"/>
    <property type="project" value="InterPro"/>
</dbReference>
<protein>
    <recommendedName>
        <fullName evidence="6">Transcriptional regulator</fullName>
    </recommendedName>
</protein>
<dbReference type="EMBL" id="JAJTVO010000013">
    <property type="protein sequence ID" value="MCE4122327.1"/>
    <property type="molecule type" value="Genomic_DNA"/>
</dbReference>
<evidence type="ECO:0000313" key="4">
    <source>
        <dbReference type="EMBL" id="MCE4122327.1"/>
    </source>
</evidence>
<feature type="chain" id="PRO_5043588145" description="Transcriptional regulator" evidence="3">
    <location>
        <begin position="25"/>
        <end position="870"/>
    </location>
</feature>
<evidence type="ECO:0000256" key="3">
    <source>
        <dbReference type="SAM" id="SignalP"/>
    </source>
</evidence>
<keyword evidence="3" id="KW-0732">Signal</keyword>
<feature type="transmembrane region" description="Helical" evidence="2">
    <location>
        <begin position="665"/>
        <end position="683"/>
    </location>
</feature>
<evidence type="ECO:0000256" key="1">
    <source>
        <dbReference type="SAM" id="Coils"/>
    </source>
</evidence>
<dbReference type="Gene3D" id="2.130.10.10">
    <property type="entry name" value="YVTN repeat-like/Quinoprotein amine dehydrogenase"/>
    <property type="match status" value="1"/>
</dbReference>
<dbReference type="GO" id="GO:0003677">
    <property type="term" value="F:DNA binding"/>
    <property type="evidence" value="ECO:0007669"/>
    <property type="project" value="InterPro"/>
</dbReference>
<dbReference type="Gene3D" id="2.60.40.10">
    <property type="entry name" value="Immunoglobulins"/>
    <property type="match status" value="1"/>
</dbReference>
<dbReference type="InterPro" id="IPR013783">
    <property type="entry name" value="Ig-like_fold"/>
</dbReference>
<dbReference type="InterPro" id="IPR036388">
    <property type="entry name" value="WH-like_DNA-bd_sf"/>
</dbReference>
<gene>
    <name evidence="4" type="ORF">LYY06_08635</name>
</gene>
<feature type="coiled-coil region" evidence="1">
    <location>
        <begin position="687"/>
        <end position="732"/>
    </location>
</feature>
<name>A0AAW4YIW2_9BACT</name>
<dbReference type="AlphaFoldDB" id="A0AAW4YIW2"/>
<dbReference type="RefSeq" id="WP_233339234.1">
    <property type="nucleotide sequence ID" value="NZ_JAJTVO010000013.1"/>
</dbReference>
<dbReference type="Gene3D" id="1.10.10.10">
    <property type="entry name" value="Winged helix-like DNA-binding domain superfamily/Winged helix DNA-binding domain"/>
    <property type="match status" value="1"/>
</dbReference>
<reference evidence="4" key="1">
    <citation type="submission" date="2021-12" db="EMBL/GenBank/DDBJ databases">
        <authorList>
            <person name="Lv X."/>
        </authorList>
    </citation>
    <scope>NUCLEOTIDE SEQUENCE</scope>
    <source>
        <strain evidence="4">HF2106</strain>
    </source>
</reference>
<evidence type="ECO:0008006" key="6">
    <source>
        <dbReference type="Google" id="ProtNLM"/>
    </source>
</evidence>
<keyword evidence="2" id="KW-1133">Transmembrane helix</keyword>